<dbReference type="Gene3D" id="3.40.50.300">
    <property type="entry name" value="P-loop containing nucleotide triphosphate hydrolases"/>
    <property type="match status" value="1"/>
</dbReference>
<gene>
    <name evidence="13" type="ORF">AYI69_g2644</name>
</gene>
<dbReference type="Pfam" id="PF00004">
    <property type="entry name" value="AAA"/>
    <property type="match status" value="1"/>
</dbReference>
<dbReference type="GO" id="GO:0008270">
    <property type="term" value="F:zinc ion binding"/>
    <property type="evidence" value="ECO:0007669"/>
    <property type="project" value="UniProtKB-KW"/>
</dbReference>
<feature type="region of interest" description="Disordered" evidence="11">
    <location>
        <begin position="713"/>
        <end position="857"/>
    </location>
</feature>
<evidence type="ECO:0000313" key="13">
    <source>
        <dbReference type="EMBL" id="OMJ27904.1"/>
    </source>
</evidence>
<keyword evidence="7" id="KW-0862">Zinc</keyword>
<dbReference type="GO" id="GO:0016887">
    <property type="term" value="F:ATP hydrolysis activity"/>
    <property type="evidence" value="ECO:0007669"/>
    <property type="project" value="InterPro"/>
</dbReference>
<evidence type="ECO:0000256" key="11">
    <source>
        <dbReference type="SAM" id="MobiDB-lite"/>
    </source>
</evidence>
<keyword evidence="6 10" id="KW-0863">Zinc-finger</keyword>
<dbReference type="InterPro" id="IPR027417">
    <property type="entry name" value="P-loop_NTPase"/>
</dbReference>
<comment type="caution">
    <text evidence="13">The sequence shown here is derived from an EMBL/GenBank/DDBJ whole genome shotgun (WGS) entry which is preliminary data.</text>
</comment>
<dbReference type="Proteomes" id="UP000187429">
    <property type="component" value="Unassembled WGS sequence"/>
</dbReference>
<dbReference type="InterPro" id="IPR011011">
    <property type="entry name" value="Znf_FYVE_PHD"/>
</dbReference>
<reference evidence="14" key="1">
    <citation type="submission" date="2017-01" db="EMBL/GenBank/DDBJ databases">
        <authorList>
            <person name="Wang Y."/>
            <person name="White M."/>
            <person name="Kvist S."/>
            <person name="Moncalvo J.-M."/>
        </authorList>
    </citation>
    <scope>NUCLEOTIDE SEQUENCE [LARGE SCALE GENOMIC DNA]</scope>
    <source>
        <strain evidence="14">ID-206-W2</strain>
    </source>
</reference>
<evidence type="ECO:0000256" key="9">
    <source>
        <dbReference type="ARBA" id="ARBA00023204"/>
    </source>
</evidence>
<dbReference type="PANTHER" id="PTHR13779:SF7">
    <property type="entry name" value="ATPASE WRNIP1"/>
    <property type="match status" value="1"/>
</dbReference>
<dbReference type="GO" id="GO:0006271">
    <property type="term" value="P:DNA strand elongation involved in DNA replication"/>
    <property type="evidence" value="ECO:0007669"/>
    <property type="project" value="UniProtKB-ARBA"/>
</dbReference>
<evidence type="ECO:0000256" key="1">
    <source>
        <dbReference type="ARBA" id="ARBA00008959"/>
    </source>
</evidence>
<dbReference type="PANTHER" id="PTHR13779">
    <property type="entry name" value="WERNER HELICASE-INTERACTING PROTEIN 1 FAMILY MEMBER"/>
    <property type="match status" value="1"/>
</dbReference>
<dbReference type="Gene3D" id="1.20.272.10">
    <property type="match status" value="1"/>
</dbReference>
<organism evidence="13 14">
    <name type="scientific">Smittium culicis</name>
    <dbReference type="NCBI Taxonomy" id="133412"/>
    <lineage>
        <taxon>Eukaryota</taxon>
        <taxon>Fungi</taxon>
        <taxon>Fungi incertae sedis</taxon>
        <taxon>Zoopagomycota</taxon>
        <taxon>Kickxellomycotina</taxon>
        <taxon>Harpellomycetes</taxon>
        <taxon>Harpellales</taxon>
        <taxon>Legeriomycetaceae</taxon>
        <taxon>Smittium</taxon>
    </lineage>
</organism>
<evidence type="ECO:0000259" key="12">
    <source>
        <dbReference type="PROSITE" id="PS50016"/>
    </source>
</evidence>
<sequence length="931" mass="105037">MSSIVNCPVCNKSVSSCFINKHLDSNCEKYTEVNIRRHLSTSSGFENDSHSKRKLQTRLPTFKKPKLQASDDETQKVLKQDSVQNTVCSITDKQKYANLFAPKDKKIKKGLDDFDENEKKINYSFGKTNSSSYMIEDDSVEEIQILSNPAAKKNSTFNPFCADQNEVNKTSKKEELRKLNSQIPLSERLRPNSFDTFFGQEEIVGDNGILKKLIETDRIPSMIFWGPPGSGKTSLARILALKTSAKFQEISATSEKLSDVRKFINDLQKIPQKQTLLKSPTTKRTILFVDEIHRFNKMQQDVFLPFVESGKIILIGATTENPSFRLNPALLSRCRTFIFHKIDKLSLSKIIKSALDAKLKDLSDSSSNKTSFIVDQDVVEYICKVADGDARSAINIVEIALNSLTITDKSDPDFMMDSSQPSLVITPANILENCDVQSIDNCNRVEDKITVDLSDEPSKTAEKCEEFRISVEMINTSLQKSHIAYNVEEHYDLISAFHKSLRGSSENGALYWLARMIKGGEDPLYIARRMVRFASEDIGIVNSEALQIAVSTMTACSQIGYPECDVILAHCAVYLAKSKKNVDVYRAIKKAKSAVDEMDCFPVPLHLRNAPTNLMVELGYSKGYMYNPDYEEDFQEQVKQETESFLSDISKANDKDKLDRLHNFSALLSDSIKYSEEKAALATQTFDIVDKQIKKIEYELNLVEEQELPVVSKEISTKPPKRQKNESSKAAEKKAPNNSEKQTNGFNLRKSNSDKNSSNNITSTENLSKESENGNDTNNSNSTSKAPQTENVELPSGEKPVTTSRKRKSYRESSVASISTPKEPSHTPSTIELSNNSNQTQKSKDTIIQNSRSREKKSVPVVKDIIEDPEEPLYCYCNQISYGEMVACDDENCELEWFHLGCAKLKEPPKGKWYCKDCLSNRRRRKDNSDK</sequence>
<keyword evidence="14" id="KW-1185">Reference proteome</keyword>
<evidence type="ECO:0000256" key="4">
    <source>
        <dbReference type="ARBA" id="ARBA00022741"/>
    </source>
</evidence>
<dbReference type="Gene3D" id="1.10.8.60">
    <property type="match status" value="1"/>
</dbReference>
<dbReference type="InterPro" id="IPR021886">
    <property type="entry name" value="MgsA_C"/>
</dbReference>
<dbReference type="FunFam" id="3.40.50.300:FF:000137">
    <property type="entry name" value="Replication-associated recombination protein A"/>
    <property type="match status" value="1"/>
</dbReference>
<keyword evidence="4" id="KW-0547">Nucleotide-binding</keyword>
<feature type="compositionally biased region" description="Basic and acidic residues" evidence="11">
    <location>
        <begin position="723"/>
        <end position="735"/>
    </location>
</feature>
<dbReference type="InterPro" id="IPR003593">
    <property type="entry name" value="AAA+_ATPase"/>
</dbReference>
<evidence type="ECO:0000256" key="5">
    <source>
        <dbReference type="ARBA" id="ARBA00022763"/>
    </source>
</evidence>
<evidence type="ECO:0000256" key="7">
    <source>
        <dbReference type="ARBA" id="ARBA00022833"/>
    </source>
</evidence>
<dbReference type="InterPro" id="IPR006642">
    <property type="entry name" value="Rad18_UBZ4"/>
</dbReference>
<keyword evidence="9" id="KW-0234">DNA repair</keyword>
<dbReference type="CDD" id="cd00009">
    <property type="entry name" value="AAA"/>
    <property type="match status" value="1"/>
</dbReference>
<dbReference type="InterPro" id="IPR008921">
    <property type="entry name" value="DNA_pol3_clamp-load_cplx_C"/>
</dbReference>
<dbReference type="PROSITE" id="PS01359">
    <property type="entry name" value="ZF_PHD_1"/>
    <property type="match status" value="1"/>
</dbReference>
<proteinExistence type="inferred from homology"/>
<comment type="similarity">
    <text evidence="1">Belongs to the AAA ATPase family. RarA/MGS1/WRNIP1 subfamily.</text>
</comment>
<dbReference type="SMART" id="SM00382">
    <property type="entry name" value="AAA"/>
    <property type="match status" value="1"/>
</dbReference>
<keyword evidence="2" id="KW-0235">DNA replication</keyword>
<dbReference type="AlphaFoldDB" id="A0A1R1YLZ2"/>
<dbReference type="CDD" id="cd18139">
    <property type="entry name" value="HLD_clamp_RarA"/>
    <property type="match status" value="1"/>
</dbReference>
<feature type="compositionally biased region" description="Low complexity" evidence="11">
    <location>
        <begin position="774"/>
        <end position="784"/>
    </location>
</feature>
<evidence type="ECO:0000256" key="10">
    <source>
        <dbReference type="PROSITE-ProRule" id="PRU00146"/>
    </source>
</evidence>
<dbReference type="InterPro" id="IPR013083">
    <property type="entry name" value="Znf_RING/FYVE/PHD"/>
</dbReference>
<dbReference type="SMART" id="SM00734">
    <property type="entry name" value="ZnF_Rad18"/>
    <property type="match status" value="1"/>
</dbReference>
<dbReference type="GO" id="GO:0000731">
    <property type="term" value="P:DNA synthesis involved in DNA repair"/>
    <property type="evidence" value="ECO:0007669"/>
    <property type="project" value="TreeGrafter"/>
</dbReference>
<dbReference type="GO" id="GO:0005634">
    <property type="term" value="C:nucleus"/>
    <property type="evidence" value="ECO:0007669"/>
    <property type="project" value="UniProtKB-SubCell"/>
</dbReference>
<feature type="compositionally biased region" description="Polar residues" evidence="11">
    <location>
        <begin position="812"/>
        <end position="851"/>
    </location>
</feature>
<dbReference type="InterPro" id="IPR003959">
    <property type="entry name" value="ATPase_AAA_core"/>
</dbReference>
<dbReference type="GO" id="GO:0005524">
    <property type="term" value="F:ATP binding"/>
    <property type="evidence" value="ECO:0007669"/>
    <property type="project" value="UniProtKB-KW"/>
</dbReference>
<dbReference type="EMBL" id="LSSM01000778">
    <property type="protein sequence ID" value="OMJ27904.1"/>
    <property type="molecule type" value="Genomic_DNA"/>
</dbReference>
<accession>A0A1R1YLZ2</accession>
<evidence type="ECO:0000256" key="6">
    <source>
        <dbReference type="ARBA" id="ARBA00022771"/>
    </source>
</evidence>
<dbReference type="SUPFAM" id="SSF48019">
    <property type="entry name" value="post-AAA+ oligomerization domain-like"/>
    <property type="match status" value="1"/>
</dbReference>
<evidence type="ECO:0000256" key="3">
    <source>
        <dbReference type="ARBA" id="ARBA00022723"/>
    </source>
</evidence>
<keyword evidence="3" id="KW-0479">Metal-binding</keyword>
<dbReference type="InterPro" id="IPR019787">
    <property type="entry name" value="Znf_PHD-finger"/>
</dbReference>
<dbReference type="Gene3D" id="1.10.3710.10">
    <property type="entry name" value="DNA polymerase III clamp loader subunits, C-terminal domain"/>
    <property type="match status" value="1"/>
</dbReference>
<protein>
    <submittedName>
        <fullName evidence="13">ATPase WRNIP1</fullName>
    </submittedName>
</protein>
<feature type="domain" description="PHD-type" evidence="12">
    <location>
        <begin position="872"/>
        <end position="921"/>
    </location>
</feature>
<dbReference type="FunFam" id="1.20.272.10:FF:000001">
    <property type="entry name" value="Putative AAA family ATPase"/>
    <property type="match status" value="1"/>
</dbReference>
<dbReference type="Pfam" id="PF12002">
    <property type="entry name" value="MgsA_C"/>
    <property type="match status" value="1"/>
</dbReference>
<dbReference type="GO" id="GO:0017116">
    <property type="term" value="F:single-stranded DNA helicase activity"/>
    <property type="evidence" value="ECO:0007669"/>
    <property type="project" value="TreeGrafter"/>
</dbReference>
<dbReference type="InterPro" id="IPR051314">
    <property type="entry name" value="AAA_ATPase_RarA/MGS1/WRNIP1"/>
</dbReference>
<dbReference type="OrthoDB" id="10265467at2759"/>
<dbReference type="SMART" id="SM00249">
    <property type="entry name" value="PHD"/>
    <property type="match status" value="1"/>
</dbReference>
<dbReference type="SUPFAM" id="SSF57903">
    <property type="entry name" value="FYVE/PHD zinc finger"/>
    <property type="match status" value="1"/>
</dbReference>
<dbReference type="InterPro" id="IPR001965">
    <property type="entry name" value="Znf_PHD"/>
</dbReference>
<name>A0A1R1YLZ2_9FUNG</name>
<dbReference type="Gene3D" id="3.30.40.10">
    <property type="entry name" value="Zinc/RING finger domain, C3HC4 (zinc finger)"/>
    <property type="match status" value="1"/>
</dbReference>
<dbReference type="PROSITE" id="PS50016">
    <property type="entry name" value="ZF_PHD_2"/>
    <property type="match status" value="1"/>
</dbReference>
<evidence type="ECO:0000313" key="14">
    <source>
        <dbReference type="Proteomes" id="UP000187429"/>
    </source>
</evidence>
<evidence type="ECO:0000256" key="8">
    <source>
        <dbReference type="ARBA" id="ARBA00022840"/>
    </source>
</evidence>
<dbReference type="GO" id="GO:0006325">
    <property type="term" value="P:chromatin organization"/>
    <property type="evidence" value="ECO:0007669"/>
    <property type="project" value="UniProtKB-KW"/>
</dbReference>
<dbReference type="GO" id="GO:0003677">
    <property type="term" value="F:DNA binding"/>
    <property type="evidence" value="ECO:0007669"/>
    <property type="project" value="InterPro"/>
</dbReference>
<evidence type="ECO:0000256" key="2">
    <source>
        <dbReference type="ARBA" id="ARBA00022705"/>
    </source>
</evidence>
<dbReference type="InterPro" id="IPR019786">
    <property type="entry name" value="Zinc_finger_PHD-type_CS"/>
</dbReference>
<dbReference type="GO" id="GO:0008047">
    <property type="term" value="F:enzyme activator activity"/>
    <property type="evidence" value="ECO:0007669"/>
    <property type="project" value="TreeGrafter"/>
</dbReference>
<dbReference type="SUPFAM" id="SSF52540">
    <property type="entry name" value="P-loop containing nucleoside triphosphate hydrolases"/>
    <property type="match status" value="1"/>
</dbReference>
<keyword evidence="5" id="KW-0227">DNA damage</keyword>
<keyword evidence="8" id="KW-0067">ATP-binding</keyword>
<dbReference type="CDD" id="cd15587">
    <property type="entry name" value="PHD_Yng1p_like"/>
    <property type="match status" value="1"/>
</dbReference>